<evidence type="ECO:0000313" key="3">
    <source>
        <dbReference type="EMBL" id="MBB5866826.1"/>
    </source>
</evidence>
<dbReference type="PANTHER" id="PTHR31589">
    <property type="entry name" value="PROTEIN, PUTATIVE (DUF239)-RELATED-RELATED"/>
    <property type="match status" value="1"/>
</dbReference>
<comment type="caution">
    <text evidence="3">The sequence shown here is derived from an EMBL/GenBank/DDBJ whole genome shotgun (WGS) entry which is preliminary data.</text>
</comment>
<dbReference type="EMBL" id="JACHMN010000001">
    <property type="protein sequence ID" value="MBB5866826.1"/>
    <property type="molecule type" value="Genomic_DNA"/>
</dbReference>
<feature type="domain" description="Neprosin PEP catalytic" evidence="2">
    <location>
        <begin position="131"/>
        <end position="382"/>
    </location>
</feature>
<dbReference type="AlphaFoldDB" id="A0A841BI22"/>
<protein>
    <recommendedName>
        <fullName evidence="2">Neprosin PEP catalytic domain-containing protein</fullName>
    </recommendedName>
</protein>
<evidence type="ECO:0000259" key="2">
    <source>
        <dbReference type="PROSITE" id="PS52045"/>
    </source>
</evidence>
<evidence type="ECO:0000256" key="1">
    <source>
        <dbReference type="SAM" id="MobiDB-lite"/>
    </source>
</evidence>
<dbReference type="PANTHER" id="PTHR31589:SF110">
    <property type="entry name" value="PROTEIN, PUTATIVE (DUF239)-RELATED"/>
    <property type="match status" value="1"/>
</dbReference>
<proteinExistence type="predicted"/>
<reference evidence="3 4" key="1">
    <citation type="submission" date="2020-08" db="EMBL/GenBank/DDBJ databases">
        <title>Sequencing the genomes of 1000 actinobacteria strains.</title>
        <authorList>
            <person name="Klenk H.-P."/>
        </authorList>
    </citation>
    <scope>NUCLEOTIDE SEQUENCE [LARGE SCALE GENOMIC DNA]</scope>
    <source>
        <strain evidence="3 4">DSM 45362</strain>
    </source>
</reference>
<dbReference type="InterPro" id="IPR004314">
    <property type="entry name" value="Neprosin"/>
</dbReference>
<dbReference type="InterPro" id="IPR053168">
    <property type="entry name" value="Glutamic_endopeptidase"/>
</dbReference>
<organism evidence="3 4">
    <name type="scientific">Allocatelliglobosispora scoriae</name>
    <dbReference type="NCBI Taxonomy" id="643052"/>
    <lineage>
        <taxon>Bacteria</taxon>
        <taxon>Bacillati</taxon>
        <taxon>Actinomycetota</taxon>
        <taxon>Actinomycetes</taxon>
        <taxon>Micromonosporales</taxon>
        <taxon>Micromonosporaceae</taxon>
        <taxon>Allocatelliglobosispora</taxon>
    </lineage>
</organism>
<keyword evidence="4" id="KW-1185">Reference proteome</keyword>
<dbReference type="Proteomes" id="UP000587527">
    <property type="component" value="Unassembled WGS sequence"/>
</dbReference>
<feature type="region of interest" description="Disordered" evidence="1">
    <location>
        <begin position="66"/>
        <end position="86"/>
    </location>
</feature>
<accession>A0A841BI22</accession>
<dbReference type="PROSITE" id="PS52045">
    <property type="entry name" value="NEPROSIN_PEP_CD"/>
    <property type="match status" value="1"/>
</dbReference>
<evidence type="ECO:0000313" key="4">
    <source>
        <dbReference type="Proteomes" id="UP000587527"/>
    </source>
</evidence>
<name>A0A841BI22_9ACTN</name>
<sequence length="382" mass="40906">MTAGPARAQSSSSFEAFIASTAAAHATSGADIDKQSYILDLYRGVKVDKTYVEDGNYFDCVRTETQPSLRGRAPATPPEATTMGKGTDDVPAGVVGASQVVHCAAGTIPMQRVTLERMAKFATVKDYLAKKPGGAATQAAHRYAYGAQNVTNYGGNSWINLWNPSGEFTLTQHWYTAYPTQGTQSVEGGWVHYPGKFGNNAVLFIFYTPDSYAHGCYNLECSGFVQTNTNWSLGGAWSSYSTYGGTQYGFQQQWKYYAGNWWLWLRGSGANLEPVGYYPGTLYGAGTMSSNATWSKFGGETCCASPWPQMGSGKLPSTGFGQAAYQNTIFYISSSASGGTGVWSSLTTSETHPACYKIAYTPASSGGSWGTYFYYGGPGGSC</sequence>
<dbReference type="Pfam" id="PF03080">
    <property type="entry name" value="Neprosin"/>
    <property type="match status" value="1"/>
</dbReference>
<gene>
    <name evidence="3" type="ORF">F4553_000205</name>
</gene>